<proteinExistence type="predicted"/>
<evidence type="ECO:0000256" key="1">
    <source>
        <dbReference type="SAM" id="MobiDB-lite"/>
    </source>
</evidence>
<dbReference type="EMBL" id="JAWONS010000144">
    <property type="protein sequence ID" value="MDW2797905.1"/>
    <property type="molecule type" value="Genomic_DNA"/>
</dbReference>
<feature type="compositionally biased region" description="Polar residues" evidence="1">
    <location>
        <begin position="1"/>
        <end position="10"/>
    </location>
</feature>
<comment type="caution">
    <text evidence="2">The sequence shown here is derived from an EMBL/GenBank/DDBJ whole genome shotgun (WGS) entry which is preliminary data.</text>
</comment>
<accession>A0ABU4GJV8</accession>
<evidence type="ECO:0000313" key="2">
    <source>
        <dbReference type="EMBL" id="MDW2797905.1"/>
    </source>
</evidence>
<reference evidence="2 3" key="1">
    <citation type="submission" date="2023-10" db="EMBL/GenBank/DDBJ databases">
        <title>A novel Glycoside Hydrolase 43-Like Enzyme from Clostrdium boliviensis is an Endo-xylanase, and a Candidate for Xylooligosaccharides Production from Different Xylan Substrates.</title>
        <authorList>
            <person name="Alvarez M.T."/>
            <person name="Rocabado-Villegas L.R."/>
            <person name="Salas-Veizaga D.M."/>
            <person name="Linares-Pasten J.A."/>
            <person name="Gudmundsdottir E.E."/>
            <person name="Hreggvidsson G.O."/>
            <person name="Adlercreutz P."/>
            <person name="Nordberg Karlsson E."/>
        </authorList>
    </citation>
    <scope>NUCLEOTIDE SEQUENCE [LARGE SCALE GENOMIC DNA]</scope>
    <source>
        <strain evidence="2 3">E-1</strain>
    </source>
</reference>
<dbReference type="Proteomes" id="UP001276854">
    <property type="component" value="Unassembled WGS sequence"/>
</dbReference>
<organism evidence="2 3">
    <name type="scientific">Clostridium boliviensis</name>
    <dbReference type="NCBI Taxonomy" id="318465"/>
    <lineage>
        <taxon>Bacteria</taxon>
        <taxon>Bacillati</taxon>
        <taxon>Bacillota</taxon>
        <taxon>Clostridia</taxon>
        <taxon>Eubacteriales</taxon>
        <taxon>Clostridiaceae</taxon>
        <taxon>Clostridium</taxon>
    </lineage>
</organism>
<sequence length="88" mass="10015">MGEVVSSKSGGQRKKDSPKSGELLACDGGRVGKSVKIVRNQRKKEEKAKKSVKNGYFSYLIIVVNDNKMKVEMKKNHRRNRMYIVPFV</sequence>
<evidence type="ECO:0000313" key="3">
    <source>
        <dbReference type="Proteomes" id="UP001276854"/>
    </source>
</evidence>
<name>A0ABU4GJV8_9CLOT</name>
<gene>
    <name evidence="2" type="ORF">RZO55_10000</name>
</gene>
<feature type="region of interest" description="Disordered" evidence="1">
    <location>
        <begin position="1"/>
        <end position="27"/>
    </location>
</feature>
<keyword evidence="3" id="KW-1185">Reference proteome</keyword>
<dbReference type="RefSeq" id="WP_318064153.1">
    <property type="nucleotide sequence ID" value="NZ_JAWONS010000144.1"/>
</dbReference>
<protein>
    <submittedName>
        <fullName evidence="2">Uncharacterized protein</fullName>
    </submittedName>
</protein>